<reference evidence="2 3" key="1">
    <citation type="submission" date="2023-05" db="EMBL/GenBank/DDBJ databases">
        <title>Microbacterium dauci sp.nov., Isolated from Carrot Rhizosphere Soil.</title>
        <authorList>
            <person name="Xiao Z."/>
            <person name="Zheng J."/>
        </authorList>
    </citation>
    <scope>NUCLEOTIDE SEQUENCE [LARGE SCALE GENOMIC DNA]</scope>
    <source>
        <strain evidence="2 3">LX3-4</strain>
    </source>
</reference>
<dbReference type="Proteomes" id="UP001321481">
    <property type="component" value="Unassembled WGS sequence"/>
</dbReference>
<dbReference type="InterPro" id="IPR008136">
    <property type="entry name" value="CinA_C"/>
</dbReference>
<feature type="domain" description="CinA C-terminal" evidence="1">
    <location>
        <begin position="6"/>
        <end position="156"/>
    </location>
</feature>
<proteinExistence type="predicted"/>
<evidence type="ECO:0000259" key="1">
    <source>
        <dbReference type="Pfam" id="PF02464"/>
    </source>
</evidence>
<dbReference type="NCBIfam" id="TIGR00199">
    <property type="entry name" value="PncC_domain"/>
    <property type="match status" value="1"/>
</dbReference>
<protein>
    <submittedName>
        <fullName evidence="2">Nicotinamide-nucleotide amidohydrolase family protein</fullName>
    </submittedName>
</protein>
<evidence type="ECO:0000313" key="3">
    <source>
        <dbReference type="Proteomes" id="UP001321481"/>
    </source>
</evidence>
<organism evidence="2 3">
    <name type="scientific">Microbacterium dauci</name>
    <dbReference type="NCBI Taxonomy" id="3048008"/>
    <lineage>
        <taxon>Bacteria</taxon>
        <taxon>Bacillati</taxon>
        <taxon>Actinomycetota</taxon>
        <taxon>Actinomycetes</taxon>
        <taxon>Micrococcales</taxon>
        <taxon>Microbacteriaceae</taxon>
        <taxon>Microbacterium</taxon>
    </lineage>
</organism>
<keyword evidence="3" id="KW-1185">Reference proteome</keyword>
<dbReference type="SUPFAM" id="SSF142433">
    <property type="entry name" value="CinA-like"/>
    <property type="match status" value="1"/>
</dbReference>
<name>A0ABT6ZB59_9MICO</name>
<accession>A0ABT6ZB59</accession>
<evidence type="ECO:0000313" key="2">
    <source>
        <dbReference type="EMBL" id="MDJ1113397.1"/>
    </source>
</evidence>
<gene>
    <name evidence="2" type="ORF">QNI14_02910</name>
</gene>
<comment type="caution">
    <text evidence="2">The sequence shown here is derived from an EMBL/GenBank/DDBJ whole genome shotgun (WGS) entry which is preliminary data.</text>
</comment>
<dbReference type="RefSeq" id="WP_283714691.1">
    <property type="nucleotide sequence ID" value="NZ_JASJND010000001.1"/>
</dbReference>
<dbReference type="Pfam" id="PF02464">
    <property type="entry name" value="CinA"/>
    <property type="match status" value="1"/>
</dbReference>
<dbReference type="Gene3D" id="3.90.950.20">
    <property type="entry name" value="CinA-like"/>
    <property type="match status" value="1"/>
</dbReference>
<sequence length="170" mass="17382">MNDITLRTIRVLVENSLTVATAESLTGGLLAGELVSVPGASAAFLGGVVSYHTTLKRDLLGVSGERLAETGPVDAIVAEQMAEGVRHTCAIDGRPADVGLATTGVAGPDPDAQTGQTAGTVYVAVATHRGVRSVRLALAGDRAAIREATVEAAIREALVEVEALVTRATR</sequence>
<dbReference type="InterPro" id="IPR036653">
    <property type="entry name" value="CinA-like_C"/>
</dbReference>
<dbReference type="EMBL" id="JASJND010000001">
    <property type="protein sequence ID" value="MDJ1113397.1"/>
    <property type="molecule type" value="Genomic_DNA"/>
</dbReference>